<organism evidence="1 2">
    <name type="scientific">Clonorchis sinensis</name>
    <name type="common">Chinese liver fluke</name>
    <dbReference type="NCBI Taxonomy" id="79923"/>
    <lineage>
        <taxon>Eukaryota</taxon>
        <taxon>Metazoa</taxon>
        <taxon>Spiralia</taxon>
        <taxon>Lophotrochozoa</taxon>
        <taxon>Platyhelminthes</taxon>
        <taxon>Trematoda</taxon>
        <taxon>Digenea</taxon>
        <taxon>Opisthorchiida</taxon>
        <taxon>Opisthorchiata</taxon>
        <taxon>Opisthorchiidae</taxon>
        <taxon>Clonorchis</taxon>
    </lineage>
</organism>
<dbReference type="AlphaFoldDB" id="A0A8T1LWJ7"/>
<evidence type="ECO:0000313" key="1">
    <source>
        <dbReference type="EMBL" id="KAG5441547.1"/>
    </source>
</evidence>
<keyword evidence="2" id="KW-1185">Reference proteome</keyword>
<dbReference type="EMBL" id="NIRI02000077">
    <property type="protein sequence ID" value="KAG5441547.1"/>
    <property type="molecule type" value="Genomic_DNA"/>
</dbReference>
<reference evidence="1 2" key="2">
    <citation type="journal article" date="2021" name="Genomics">
        <title>High-quality reference genome for Clonorchis sinensis.</title>
        <authorList>
            <person name="Young N.D."/>
            <person name="Stroehlein A.J."/>
            <person name="Kinkar L."/>
            <person name="Wang T."/>
            <person name="Sohn W.M."/>
            <person name="Chang B.C.H."/>
            <person name="Kaur P."/>
            <person name="Weisz D."/>
            <person name="Dudchenko O."/>
            <person name="Aiden E.L."/>
            <person name="Korhonen P.K."/>
            <person name="Gasser R.B."/>
        </authorList>
    </citation>
    <scope>NUCLEOTIDE SEQUENCE [LARGE SCALE GENOMIC DNA]</scope>
    <source>
        <strain evidence="1">Cs-k2</strain>
    </source>
</reference>
<proteinExistence type="predicted"/>
<evidence type="ECO:0000313" key="2">
    <source>
        <dbReference type="Proteomes" id="UP000286415"/>
    </source>
</evidence>
<reference evidence="1 2" key="1">
    <citation type="journal article" date="2018" name="Biotechnol. Adv.">
        <title>Improved genomic resources and new bioinformatic workflow for the carcinogenic parasite Clonorchis sinensis: Biotechnological implications.</title>
        <authorList>
            <person name="Wang D."/>
            <person name="Korhonen P.K."/>
            <person name="Gasser R.B."/>
            <person name="Young N.D."/>
        </authorList>
    </citation>
    <scope>NUCLEOTIDE SEQUENCE [LARGE SCALE GENOMIC DNA]</scope>
    <source>
        <strain evidence="1">Cs-k2</strain>
    </source>
</reference>
<accession>A0A8T1LWJ7</accession>
<name>A0A8T1LWJ7_CLOSI</name>
<protein>
    <submittedName>
        <fullName evidence="1">Uncharacterized protein</fullName>
    </submittedName>
</protein>
<gene>
    <name evidence="1" type="ORF">CSKR_202236</name>
</gene>
<sequence>MMSPQVGPGQIFVSLMELQYNYKYFQLHQLSCLLHLITQKQIVAKKVTSKALCVYCPPAKTSKLRSAGRIENKIILQAQNRL</sequence>
<comment type="caution">
    <text evidence="1">The sequence shown here is derived from an EMBL/GenBank/DDBJ whole genome shotgun (WGS) entry which is preliminary data.</text>
</comment>
<dbReference type="Proteomes" id="UP000286415">
    <property type="component" value="Unassembled WGS sequence"/>
</dbReference>